<accession>A0AAD9D0I2</accession>
<reference evidence="2" key="1">
    <citation type="submission" date="2023-02" db="EMBL/GenBank/DDBJ databases">
        <title>Identification and recombinant expression of a fungal hydrolase from Papiliotrema laurentii that hydrolyzes apple cutin and clears colloidal polyester polyurethane.</title>
        <authorList>
            <consortium name="DOE Joint Genome Institute"/>
            <person name="Roman V.A."/>
            <person name="Bojanowski C."/>
            <person name="Crable B.R."/>
            <person name="Wagner D.N."/>
            <person name="Hung C.S."/>
            <person name="Nadeau L.J."/>
            <person name="Schratz L."/>
            <person name="Haridas S."/>
            <person name="Pangilinan J."/>
            <person name="Lipzen A."/>
            <person name="Na H."/>
            <person name="Yan M."/>
            <person name="Ng V."/>
            <person name="Grigoriev I.V."/>
            <person name="Spatafora J.W."/>
            <person name="Barlow D."/>
            <person name="Biffinger J."/>
            <person name="Kelley-Loughnane N."/>
            <person name="Varaljay V.A."/>
            <person name="Crookes-Goodson W.J."/>
        </authorList>
    </citation>
    <scope>NUCLEOTIDE SEQUENCE</scope>
    <source>
        <strain evidence="2">5307AH</strain>
    </source>
</reference>
<organism evidence="2 3">
    <name type="scientific">Papiliotrema laurentii</name>
    <name type="common">Cryptococcus laurentii</name>
    <dbReference type="NCBI Taxonomy" id="5418"/>
    <lineage>
        <taxon>Eukaryota</taxon>
        <taxon>Fungi</taxon>
        <taxon>Dikarya</taxon>
        <taxon>Basidiomycota</taxon>
        <taxon>Agaricomycotina</taxon>
        <taxon>Tremellomycetes</taxon>
        <taxon>Tremellales</taxon>
        <taxon>Rhynchogastremaceae</taxon>
        <taxon>Papiliotrema</taxon>
    </lineage>
</organism>
<dbReference type="PANTHER" id="PTHR47332">
    <property type="entry name" value="SET DOMAIN-CONTAINING PROTEIN 5"/>
    <property type="match status" value="1"/>
</dbReference>
<dbReference type="PANTHER" id="PTHR47332:SF4">
    <property type="entry name" value="SET DOMAIN-CONTAINING PROTEIN 5"/>
    <property type="match status" value="1"/>
</dbReference>
<evidence type="ECO:0000313" key="3">
    <source>
        <dbReference type="Proteomes" id="UP001182556"/>
    </source>
</evidence>
<dbReference type="InterPro" id="IPR001214">
    <property type="entry name" value="SET_dom"/>
</dbReference>
<evidence type="ECO:0000313" key="2">
    <source>
        <dbReference type="EMBL" id="KAK1923790.1"/>
    </source>
</evidence>
<evidence type="ECO:0000259" key="1">
    <source>
        <dbReference type="PROSITE" id="PS50280"/>
    </source>
</evidence>
<keyword evidence="3" id="KW-1185">Reference proteome</keyword>
<proteinExistence type="predicted"/>
<dbReference type="Proteomes" id="UP001182556">
    <property type="component" value="Unassembled WGS sequence"/>
</dbReference>
<feature type="domain" description="SET" evidence="1">
    <location>
        <begin position="15"/>
        <end position="168"/>
    </location>
</feature>
<protein>
    <recommendedName>
        <fullName evidence="1">SET domain-containing protein</fullName>
    </recommendedName>
</protein>
<dbReference type="SMART" id="SM00317">
    <property type="entry name" value="SET"/>
    <property type="match status" value="1"/>
</dbReference>
<sequence length="338" mass="37563">MGSAVLTGGSLSLDPAFALANFGEKGTGIRALKTIERGSEIISESPFIRFTHPITPLSIRHAWDRLSDENKQRFLSFTSTIPDIDDRFVNIAETNAIPLCVPSSDESAFDEEHAAAREGVSGMFKTICRVNHSCEPNACWTWSARRQSLTLRAIRDIPASSEITASYIDDLTLARDGRQKMLFDNFGFMCCCSSCGNSAEEVRKSDQNLARYQELRLRIAEATDVLYKSPGRGGHVHTILGDVHDAMNILEDENRIEAKGELRMQIIFLYAHTGNRKATVKAAKMALRHFKATIGQEGVRKTELEEWIRHPDVKSVGCVTVYIDLKCYVLSASVSFAP</sequence>
<dbReference type="EMBL" id="JAODAN010000006">
    <property type="protein sequence ID" value="KAK1923790.1"/>
    <property type="molecule type" value="Genomic_DNA"/>
</dbReference>
<dbReference type="Pfam" id="PF00856">
    <property type="entry name" value="SET"/>
    <property type="match status" value="1"/>
</dbReference>
<dbReference type="InterPro" id="IPR046341">
    <property type="entry name" value="SET_dom_sf"/>
</dbReference>
<gene>
    <name evidence="2" type="ORF">DB88DRAFT_540964</name>
</gene>
<name>A0AAD9D0I2_PAPLA</name>
<comment type="caution">
    <text evidence="2">The sequence shown here is derived from an EMBL/GenBank/DDBJ whole genome shotgun (WGS) entry which is preliminary data.</text>
</comment>
<dbReference type="CDD" id="cd20071">
    <property type="entry name" value="SET_SMYD"/>
    <property type="match status" value="1"/>
</dbReference>
<dbReference type="AlphaFoldDB" id="A0AAD9D0I2"/>
<dbReference type="InterPro" id="IPR053185">
    <property type="entry name" value="SET_domain_protein"/>
</dbReference>
<dbReference type="Gene3D" id="2.170.270.10">
    <property type="entry name" value="SET domain"/>
    <property type="match status" value="1"/>
</dbReference>
<dbReference type="PROSITE" id="PS50280">
    <property type="entry name" value="SET"/>
    <property type="match status" value="1"/>
</dbReference>
<dbReference type="SUPFAM" id="SSF82199">
    <property type="entry name" value="SET domain"/>
    <property type="match status" value="1"/>
</dbReference>